<dbReference type="EMBL" id="NBNE01000778">
    <property type="protein sequence ID" value="OWZ17294.1"/>
    <property type="molecule type" value="Genomic_DNA"/>
</dbReference>
<reference evidence="2" key="1">
    <citation type="submission" date="2017-03" db="EMBL/GenBank/DDBJ databases">
        <title>Phytopthora megakarya and P. palmivora, two closely related causual agents of cacao black pod achieved similar genome size and gene model numbers by different mechanisms.</title>
        <authorList>
            <person name="Ali S."/>
            <person name="Shao J."/>
            <person name="Larry D.J."/>
            <person name="Kronmiller B."/>
            <person name="Shen D."/>
            <person name="Strem M.D."/>
            <person name="Melnick R.L."/>
            <person name="Guiltinan M.J."/>
            <person name="Tyler B.M."/>
            <person name="Meinhardt L.W."/>
            <person name="Bailey B.A."/>
        </authorList>
    </citation>
    <scope>NUCLEOTIDE SEQUENCE [LARGE SCALE GENOMIC DNA]</scope>
    <source>
        <strain evidence="2">zdho120</strain>
    </source>
</reference>
<comment type="caution">
    <text evidence="1">The sequence shown here is derived from an EMBL/GenBank/DDBJ whole genome shotgun (WGS) entry which is preliminary data.</text>
</comment>
<protein>
    <submittedName>
        <fullName evidence="1">Uncharacterized protein</fullName>
    </submittedName>
</protein>
<name>A0A225WIM8_9STRA</name>
<evidence type="ECO:0000313" key="2">
    <source>
        <dbReference type="Proteomes" id="UP000198211"/>
    </source>
</evidence>
<gene>
    <name evidence="1" type="ORF">PHMEG_0008781</name>
</gene>
<dbReference type="Proteomes" id="UP000198211">
    <property type="component" value="Unassembled WGS sequence"/>
</dbReference>
<proteinExistence type="predicted"/>
<accession>A0A225WIM8</accession>
<evidence type="ECO:0000313" key="1">
    <source>
        <dbReference type="EMBL" id="OWZ17294.1"/>
    </source>
</evidence>
<dbReference type="OrthoDB" id="128378at2759"/>
<sequence length="261" mass="29740">MEPGTIDLMKNFGRHNIAKHAVFFTALASTDFLRHYALNKNKSTKQTNHSGNVRVWGCESELCSWQVTLTKKRSTQRENTKLAFCPDNSWFVCSIQLIHSSSCDSVRKCSSKILVELSGFKGAIAKKLNSARARVTSSVKQMDNVNVDQRSALVYKAIARVKKMMETEVDKYDKLLSFLRSFARENPGIFLAIGALVQGKDNWSPLLECDTTHMKRQHYIGLWVLLVGKDDQWMNIPVYVSFIHKETVEHRAKELSVDNPR</sequence>
<dbReference type="AlphaFoldDB" id="A0A225WIM8"/>
<keyword evidence="2" id="KW-1185">Reference proteome</keyword>
<organism evidence="1 2">
    <name type="scientific">Phytophthora megakarya</name>
    <dbReference type="NCBI Taxonomy" id="4795"/>
    <lineage>
        <taxon>Eukaryota</taxon>
        <taxon>Sar</taxon>
        <taxon>Stramenopiles</taxon>
        <taxon>Oomycota</taxon>
        <taxon>Peronosporomycetes</taxon>
        <taxon>Peronosporales</taxon>
        <taxon>Peronosporaceae</taxon>
        <taxon>Phytophthora</taxon>
    </lineage>
</organism>